<dbReference type="InterPro" id="IPR036640">
    <property type="entry name" value="ABC1_TM_sf"/>
</dbReference>
<dbReference type="InterPro" id="IPR011527">
    <property type="entry name" value="ABC1_TM_dom"/>
</dbReference>
<dbReference type="InterPro" id="IPR027417">
    <property type="entry name" value="P-loop_NTPase"/>
</dbReference>
<dbReference type="PANTHER" id="PTHR43394:SF1">
    <property type="entry name" value="ATP-BINDING CASSETTE SUB-FAMILY B MEMBER 10, MITOCHONDRIAL"/>
    <property type="match status" value="1"/>
</dbReference>
<feature type="transmembrane region" description="Helical" evidence="8">
    <location>
        <begin position="144"/>
        <end position="164"/>
    </location>
</feature>
<dbReference type="PROSITE" id="PS00211">
    <property type="entry name" value="ABC_TRANSPORTER_1"/>
    <property type="match status" value="1"/>
</dbReference>
<evidence type="ECO:0000256" key="2">
    <source>
        <dbReference type="ARBA" id="ARBA00022448"/>
    </source>
</evidence>
<organism evidence="11 12">
    <name type="scientific">Vicingus serpentipes</name>
    <dbReference type="NCBI Taxonomy" id="1926625"/>
    <lineage>
        <taxon>Bacteria</taxon>
        <taxon>Pseudomonadati</taxon>
        <taxon>Bacteroidota</taxon>
        <taxon>Flavobacteriia</taxon>
        <taxon>Flavobacteriales</taxon>
        <taxon>Vicingaceae</taxon>
        <taxon>Vicingus</taxon>
    </lineage>
</organism>
<dbReference type="PANTHER" id="PTHR43394">
    <property type="entry name" value="ATP-DEPENDENT PERMEASE MDL1, MITOCHONDRIAL"/>
    <property type="match status" value="1"/>
</dbReference>
<proteinExistence type="predicted"/>
<dbReference type="EMBL" id="VOOS01000001">
    <property type="protein sequence ID" value="TXB66834.1"/>
    <property type="molecule type" value="Genomic_DNA"/>
</dbReference>
<dbReference type="InterPro" id="IPR003439">
    <property type="entry name" value="ABC_transporter-like_ATP-bd"/>
</dbReference>
<feature type="domain" description="ABC transporter" evidence="9">
    <location>
        <begin position="345"/>
        <end position="579"/>
    </location>
</feature>
<evidence type="ECO:0000256" key="1">
    <source>
        <dbReference type="ARBA" id="ARBA00004651"/>
    </source>
</evidence>
<feature type="domain" description="ABC transmembrane type-1" evidence="10">
    <location>
        <begin position="47"/>
        <end position="312"/>
    </location>
</feature>
<feature type="transmembrane region" description="Helical" evidence="8">
    <location>
        <begin position="65"/>
        <end position="87"/>
    </location>
</feature>
<feature type="transmembrane region" description="Helical" evidence="8">
    <location>
        <begin position="28"/>
        <end position="45"/>
    </location>
</feature>
<dbReference type="OrthoDB" id="1291564at2"/>
<evidence type="ECO:0000256" key="6">
    <source>
        <dbReference type="ARBA" id="ARBA00022989"/>
    </source>
</evidence>
<evidence type="ECO:0000313" key="12">
    <source>
        <dbReference type="Proteomes" id="UP000321721"/>
    </source>
</evidence>
<keyword evidence="6 8" id="KW-1133">Transmembrane helix</keyword>
<dbReference type="Proteomes" id="UP000321721">
    <property type="component" value="Unassembled WGS sequence"/>
</dbReference>
<gene>
    <name evidence="11" type="ORF">FRY74_01220</name>
</gene>
<dbReference type="SUPFAM" id="SSF90123">
    <property type="entry name" value="ABC transporter transmembrane region"/>
    <property type="match status" value="1"/>
</dbReference>
<dbReference type="CDD" id="cd03254">
    <property type="entry name" value="ABCC_Glucan_exporter_like"/>
    <property type="match status" value="1"/>
</dbReference>
<evidence type="ECO:0000259" key="9">
    <source>
        <dbReference type="PROSITE" id="PS50893"/>
    </source>
</evidence>
<comment type="caution">
    <text evidence="11">The sequence shown here is derived from an EMBL/GenBank/DDBJ whole genome shotgun (WGS) entry which is preliminary data.</text>
</comment>
<dbReference type="FunFam" id="3.40.50.300:FF:000287">
    <property type="entry name" value="Multidrug ABC transporter ATP-binding protein"/>
    <property type="match status" value="1"/>
</dbReference>
<dbReference type="Pfam" id="PF00664">
    <property type="entry name" value="ABC_membrane"/>
    <property type="match status" value="1"/>
</dbReference>
<dbReference type="GO" id="GO:0005886">
    <property type="term" value="C:plasma membrane"/>
    <property type="evidence" value="ECO:0007669"/>
    <property type="project" value="UniProtKB-SubCell"/>
</dbReference>
<feature type="transmembrane region" description="Helical" evidence="8">
    <location>
        <begin position="247"/>
        <end position="273"/>
    </location>
</feature>
<dbReference type="Gene3D" id="1.20.1560.10">
    <property type="entry name" value="ABC transporter type 1, transmembrane domain"/>
    <property type="match status" value="1"/>
</dbReference>
<comment type="subcellular location">
    <subcellularLocation>
        <location evidence="1">Cell membrane</location>
        <topology evidence="1">Multi-pass membrane protein</topology>
    </subcellularLocation>
</comment>
<keyword evidence="5 11" id="KW-0067">ATP-binding</keyword>
<keyword evidence="7 8" id="KW-0472">Membrane</keyword>
<keyword evidence="2" id="KW-0813">Transport</keyword>
<accession>A0A5C6RXQ9</accession>
<dbReference type="PROSITE" id="PS50893">
    <property type="entry name" value="ABC_TRANSPORTER_2"/>
    <property type="match status" value="1"/>
</dbReference>
<feature type="transmembrane region" description="Helical" evidence="8">
    <location>
        <begin position="279"/>
        <end position="297"/>
    </location>
</feature>
<reference evidence="11 12" key="1">
    <citation type="submission" date="2019-08" db="EMBL/GenBank/DDBJ databases">
        <title>Genome of Vicingus serpentipes NCIMB 15042.</title>
        <authorList>
            <person name="Bowman J.P."/>
        </authorList>
    </citation>
    <scope>NUCLEOTIDE SEQUENCE [LARGE SCALE GENOMIC DNA]</scope>
    <source>
        <strain evidence="11 12">NCIMB 15042</strain>
    </source>
</reference>
<feature type="transmembrane region" description="Helical" evidence="8">
    <location>
        <begin position="170"/>
        <end position="191"/>
    </location>
</feature>
<protein>
    <submittedName>
        <fullName evidence="11">ABC transporter ATP-binding protein</fullName>
    </submittedName>
</protein>
<dbReference type="InterPro" id="IPR017871">
    <property type="entry name" value="ABC_transporter-like_CS"/>
</dbReference>
<dbReference type="Pfam" id="PF00005">
    <property type="entry name" value="ABC_tran"/>
    <property type="match status" value="1"/>
</dbReference>
<dbReference type="SMART" id="SM00382">
    <property type="entry name" value="AAA"/>
    <property type="match status" value="1"/>
</dbReference>
<evidence type="ECO:0000313" key="11">
    <source>
        <dbReference type="EMBL" id="TXB66834.1"/>
    </source>
</evidence>
<dbReference type="GO" id="GO:0005524">
    <property type="term" value="F:ATP binding"/>
    <property type="evidence" value="ECO:0007669"/>
    <property type="project" value="UniProtKB-KW"/>
</dbReference>
<evidence type="ECO:0000256" key="8">
    <source>
        <dbReference type="SAM" id="Phobius"/>
    </source>
</evidence>
<dbReference type="SUPFAM" id="SSF52540">
    <property type="entry name" value="P-loop containing nucleoside triphosphate hydrolases"/>
    <property type="match status" value="1"/>
</dbReference>
<dbReference type="InterPro" id="IPR003593">
    <property type="entry name" value="AAA+_ATPase"/>
</dbReference>
<dbReference type="GO" id="GO:0015421">
    <property type="term" value="F:ABC-type oligopeptide transporter activity"/>
    <property type="evidence" value="ECO:0007669"/>
    <property type="project" value="TreeGrafter"/>
</dbReference>
<dbReference type="Gene3D" id="3.40.50.300">
    <property type="entry name" value="P-loop containing nucleotide triphosphate hydrolases"/>
    <property type="match status" value="1"/>
</dbReference>
<dbReference type="PROSITE" id="PS50929">
    <property type="entry name" value="ABC_TM1F"/>
    <property type="match status" value="1"/>
</dbReference>
<evidence type="ECO:0000256" key="7">
    <source>
        <dbReference type="ARBA" id="ARBA00023136"/>
    </source>
</evidence>
<dbReference type="AlphaFoldDB" id="A0A5C6RXQ9"/>
<name>A0A5C6RXQ9_9FLAO</name>
<keyword evidence="3 8" id="KW-0812">Transmembrane</keyword>
<evidence type="ECO:0000259" key="10">
    <source>
        <dbReference type="PROSITE" id="PS50929"/>
    </source>
</evidence>
<dbReference type="RefSeq" id="WP_147097821.1">
    <property type="nucleotide sequence ID" value="NZ_VOOS01000001.1"/>
</dbReference>
<evidence type="ECO:0000256" key="4">
    <source>
        <dbReference type="ARBA" id="ARBA00022741"/>
    </source>
</evidence>
<dbReference type="InterPro" id="IPR039421">
    <property type="entry name" value="Type_1_exporter"/>
</dbReference>
<keyword evidence="12" id="KW-1185">Reference proteome</keyword>
<sequence length="589" mass="67395">MAKSVSGSAFDVPLFKRIMAYVKPYNKVFYITSAISIVLAFMAWIRPVLIQVTIDENIKKLDKEGLLMMTLILIGVLIIESILEYFFNYLSNLLGQNVIRDLRNQVFKHVISFKLKHFDNTPIGQLVTRTVSDIETIAEMFSGGILVIISDLLKIFTIITYMFIKQWDLALITLIPIPILFFATSIFKRVIKKAFQEVREQVSVLNTFVQEHITGMSIVQIFNREEVEMDKFSDINKKHRAAHIKTVWAYSIFFPIVEMLSAASIALLVWYGFKEVAEQHATPGIIFSFILFIYMLYRPIRQLADRFNTLQMGMVSSERVFKVLDTNSTIENNGTLSPINLTGNIKFKDVWFAYNDEDWVLKNISIDMKKGESLALVGATGAGKSSIINLLGRYYEINKGEITIDDININDFDLNHLRKTMSIVLQDVFLFSDSILNNITLYSEEITKEQVIEAAKKIGAHEFIAALPNGYEYNVKERGALLSVGQRQLISFIRAYVHQPEILILDEATSSIDSESEALIQHATDVITENRTSIIVAHRLSTIKNADKILVIDKGEIMEEGNHFELIKKDGYYKKLYDYQFKNQIEDEQ</sequence>
<keyword evidence="4" id="KW-0547">Nucleotide-binding</keyword>
<evidence type="ECO:0000256" key="3">
    <source>
        <dbReference type="ARBA" id="ARBA00022692"/>
    </source>
</evidence>
<evidence type="ECO:0000256" key="5">
    <source>
        <dbReference type="ARBA" id="ARBA00022840"/>
    </source>
</evidence>
<dbReference type="CDD" id="cd18544">
    <property type="entry name" value="ABC_6TM_TmrA_like"/>
    <property type="match status" value="1"/>
</dbReference>
<dbReference type="GO" id="GO:0016887">
    <property type="term" value="F:ATP hydrolysis activity"/>
    <property type="evidence" value="ECO:0007669"/>
    <property type="project" value="InterPro"/>
</dbReference>